<dbReference type="RefSeq" id="WP_002343622.1">
    <property type="nucleotide sequence ID" value="NZ_CAAAHI010000001.1"/>
</dbReference>
<accession>A0ABD7LMD3</accession>
<dbReference type="AlphaFoldDB" id="A0ABD7LMD3"/>
<dbReference type="EMBL" id="FKLM01000052">
    <property type="protein sequence ID" value="SAM51118.1"/>
    <property type="molecule type" value="Genomic_DNA"/>
</dbReference>
<sequence length="362" mass="41764">MKKILVLANTYYQIIVAIQMKNTIFSDEYVEIIISDHSKNTKEIAKKIEEKKVFDGCHYLESKSFDDNIGYFQKIKDCLQISCGKSNRYAYYLKNCKSEYFDEFICFSMGEVWLEGIYACLYRNNKNVQVSILEEGILSYGVDIIPTARTKAIAVLNYLKKRTPLYNKSYNFYCFFPNIYTGRENTIQIPLVTAGSRTALQLSDIFNPMIDIYKEKKYIFFTSVYDFEGGEPVGEYELVCKIADLVGKDNLIVKTHPRDVRTIYKDNGFIEDKNSSIPWEAIQLSGDFNDKIFMTINSGSVISGSTMSAKPVRTYYMYKLCNIEGNPSCKKNAYDIERLLKQKTMKNILKNVKIAESLDDIL</sequence>
<dbReference type="Proteomes" id="UP000183509">
    <property type="component" value="Unassembled WGS sequence"/>
</dbReference>
<organism evidence="1 2">
    <name type="scientific">Enterococcus faecium</name>
    <name type="common">Streptococcus faecium</name>
    <dbReference type="NCBI Taxonomy" id="1352"/>
    <lineage>
        <taxon>Bacteria</taxon>
        <taxon>Bacillati</taxon>
        <taxon>Bacillota</taxon>
        <taxon>Bacilli</taxon>
        <taxon>Lactobacillales</taxon>
        <taxon>Enterococcaceae</taxon>
        <taxon>Enterococcus</taxon>
    </lineage>
</organism>
<proteinExistence type="predicted"/>
<gene>
    <name evidence="1" type="ORF">DTPHA_602339</name>
</gene>
<reference evidence="1 2" key="1">
    <citation type="submission" date="2016-04" db="EMBL/GenBank/DDBJ databases">
        <authorList>
            <person name="Millard A."/>
        </authorList>
    </citation>
    <scope>NUCLEOTIDE SEQUENCE [LARGE SCALE GENOMIC DNA]</scope>
    <source>
        <strain evidence="1">Isolate 22</strain>
    </source>
</reference>
<comment type="caution">
    <text evidence="1">The sequence shown here is derived from an EMBL/GenBank/DDBJ whole genome shotgun (WGS) entry which is preliminary data.</text>
</comment>
<evidence type="ECO:0000313" key="1">
    <source>
        <dbReference type="EMBL" id="SAM51118.1"/>
    </source>
</evidence>
<name>A0ABD7LMD3_ENTFC</name>
<evidence type="ECO:0000313" key="2">
    <source>
        <dbReference type="Proteomes" id="UP000183509"/>
    </source>
</evidence>
<protein>
    <submittedName>
        <fullName evidence="1">Uncharacterized protein</fullName>
    </submittedName>
</protein>